<dbReference type="InterPro" id="IPR006680">
    <property type="entry name" value="Amidohydro-rel"/>
</dbReference>
<evidence type="ECO:0000256" key="8">
    <source>
        <dbReference type="HAMAP-Rule" id="MF_01518"/>
    </source>
</evidence>
<evidence type="ECO:0000256" key="2">
    <source>
        <dbReference type="ARBA" id="ARBA00006773"/>
    </source>
</evidence>
<reference evidence="12" key="1">
    <citation type="submission" date="2015-07" db="EMBL/GenBank/DDBJ databases">
        <authorList>
            <consortium name="Consortium for Microbial Forensics and Genomics (microFORGE)"/>
            <person name="Knight B.M."/>
            <person name="Roberts D.P."/>
            <person name="Lin D."/>
            <person name="Hari K."/>
            <person name="Fletcher J."/>
            <person name="Melcher U."/>
            <person name="Blagden T."/>
            <person name="Winegar R.A."/>
        </authorList>
    </citation>
    <scope>NUCLEOTIDE SEQUENCE [LARGE SCALE GENOMIC DNA]</scope>
    <source>
        <strain evidence="12">DSM 23493</strain>
    </source>
</reference>
<dbReference type="GO" id="GO:0000034">
    <property type="term" value="F:adenine deaminase activity"/>
    <property type="evidence" value="ECO:0007669"/>
    <property type="project" value="UniProtKB-UniRule"/>
</dbReference>
<dbReference type="GO" id="GO:0006146">
    <property type="term" value="P:adenine catabolic process"/>
    <property type="evidence" value="ECO:0007669"/>
    <property type="project" value="InterPro"/>
</dbReference>
<dbReference type="PANTHER" id="PTHR11113">
    <property type="entry name" value="N-ACETYLGLUCOSAMINE-6-PHOSPHATE DEACETYLASE"/>
    <property type="match status" value="1"/>
</dbReference>
<feature type="domain" description="Amidohydrolase-related" evidence="9">
    <location>
        <begin position="71"/>
        <end position="353"/>
    </location>
</feature>
<evidence type="ECO:0000256" key="6">
    <source>
        <dbReference type="ARBA" id="ARBA00047720"/>
    </source>
</evidence>
<keyword evidence="5 8" id="KW-0464">Manganese</keyword>
<dbReference type="NCBIfam" id="TIGR01178">
    <property type="entry name" value="ade"/>
    <property type="match status" value="1"/>
</dbReference>
<dbReference type="AlphaFoldDB" id="A0A0K9FCC4"/>
<comment type="similarity">
    <text evidence="2 8">Belongs to the metallo-dependent hydrolases superfamily. Adenine deaminase family.</text>
</comment>
<comment type="caution">
    <text evidence="11">The sequence shown here is derived from an EMBL/GenBank/DDBJ whole genome shotgun (WGS) entry which is preliminary data.</text>
</comment>
<dbReference type="Proteomes" id="UP000037326">
    <property type="component" value="Unassembled WGS sequence"/>
</dbReference>
<dbReference type="InterPro" id="IPR032466">
    <property type="entry name" value="Metal_Hydrolase"/>
</dbReference>
<dbReference type="Pfam" id="PF13382">
    <property type="entry name" value="Adenine_deam_C"/>
    <property type="match status" value="1"/>
</dbReference>
<dbReference type="CDD" id="cd01295">
    <property type="entry name" value="AdeC"/>
    <property type="match status" value="1"/>
</dbReference>
<evidence type="ECO:0000313" key="12">
    <source>
        <dbReference type="Proteomes" id="UP000037326"/>
    </source>
</evidence>
<accession>A0A0K9FCC4</accession>
<evidence type="ECO:0000256" key="7">
    <source>
        <dbReference type="ARBA" id="ARBA00069718"/>
    </source>
</evidence>
<evidence type="ECO:0000256" key="5">
    <source>
        <dbReference type="ARBA" id="ARBA00023211"/>
    </source>
</evidence>
<dbReference type="SUPFAM" id="SSF51338">
    <property type="entry name" value="Composite domain of metallo-dependent hydrolases"/>
    <property type="match status" value="1"/>
</dbReference>
<dbReference type="EC" id="3.5.4.2" evidence="3 8"/>
<evidence type="ECO:0000313" key="11">
    <source>
        <dbReference type="EMBL" id="KMY31766.1"/>
    </source>
</evidence>
<dbReference type="PATRIC" id="fig|582475.4.peg.676"/>
<dbReference type="SUPFAM" id="SSF51556">
    <property type="entry name" value="Metallo-dependent hydrolases"/>
    <property type="match status" value="1"/>
</dbReference>
<organism evidence="11 12">
    <name type="scientific">Lysinibacillus xylanilyticus</name>
    <dbReference type="NCBI Taxonomy" id="582475"/>
    <lineage>
        <taxon>Bacteria</taxon>
        <taxon>Bacillati</taxon>
        <taxon>Bacillota</taxon>
        <taxon>Bacilli</taxon>
        <taxon>Bacillales</taxon>
        <taxon>Bacillaceae</taxon>
        <taxon>Lysinibacillus</taxon>
    </lineage>
</organism>
<comment type="catalytic activity">
    <reaction evidence="6 8">
        <text>adenine + H2O + H(+) = hypoxanthine + NH4(+)</text>
        <dbReference type="Rhea" id="RHEA:23688"/>
        <dbReference type="ChEBI" id="CHEBI:15377"/>
        <dbReference type="ChEBI" id="CHEBI:15378"/>
        <dbReference type="ChEBI" id="CHEBI:16708"/>
        <dbReference type="ChEBI" id="CHEBI:17368"/>
        <dbReference type="ChEBI" id="CHEBI:28938"/>
        <dbReference type="EC" id="3.5.4.2"/>
    </reaction>
</comment>
<comment type="cofactor">
    <cofactor evidence="1 8">
        <name>Mn(2+)</name>
        <dbReference type="ChEBI" id="CHEBI:29035"/>
    </cofactor>
</comment>
<dbReference type="RefSeq" id="WP_049664511.1">
    <property type="nucleotide sequence ID" value="NZ_LFXJ01000005.1"/>
</dbReference>
<evidence type="ECO:0000256" key="4">
    <source>
        <dbReference type="ARBA" id="ARBA00022801"/>
    </source>
</evidence>
<evidence type="ECO:0000256" key="1">
    <source>
        <dbReference type="ARBA" id="ARBA00001936"/>
    </source>
</evidence>
<evidence type="ECO:0000259" key="10">
    <source>
        <dbReference type="Pfam" id="PF13382"/>
    </source>
</evidence>
<dbReference type="InterPro" id="IPR026912">
    <property type="entry name" value="Adenine_deam_C"/>
</dbReference>
<sequence length="583" mass="63622">MSNKLQQLAQNILTSQGKIEADFILRNAQIADVFTLTWKKADIVVNNGQIVALDTMNRYKAKNEEDAAGKYVVPGLIDGHIHIESSMLTPAEFSRILIPHGITTVITDPHEIANVAGAEGIQFMLDDAKKADMDIFVMLPSSVPGTHFENAGAKLTAVDLEPFLKHEDVRGLAEVMDFPAVLNGETGMLEKIILSQQANLVIDGHCAGLNSHQITGYRAAGIHTDHECVTAQEAIDRIEQGMYVLIREGSAAKNLRDLLPAVNTTNARRFGFCTDDKYVDELMDEGSINFDVAMAIEEGMVPLQAVQLATVNTAECYRLYDRGVLAPGYKADFLLIENIDNMRAKAVWKNGEKVAENGVMLTNRIEPNVPTHIHHSVHLPNVTKDQLSIPFQKGTKANVMEIIPNQLITNHLVIDVPVKDGVFVPSVEQDLLKLAVIERHHNLHTTGLGIVRGFGLRKGAVATTVAHDSHNALVVGTNDEDMLLALSRIQEIQGGFVIVADGKILAEMPLTIGGLMTDAPADEAKKQLASLHNALLALNPTLDFHFLLTFSFVALPVIPALKLTDTGLFDVTTFQHIPVEAEV</sequence>
<dbReference type="GeneID" id="96597856"/>
<dbReference type="PANTHER" id="PTHR11113:SF2">
    <property type="entry name" value="ADENINE DEAMINASE"/>
    <property type="match status" value="1"/>
</dbReference>
<dbReference type="FunFam" id="3.20.20.140:FF:000016">
    <property type="entry name" value="Adenine deaminase"/>
    <property type="match status" value="1"/>
</dbReference>
<dbReference type="Pfam" id="PF01979">
    <property type="entry name" value="Amidohydro_1"/>
    <property type="match status" value="1"/>
</dbReference>
<evidence type="ECO:0000259" key="9">
    <source>
        <dbReference type="Pfam" id="PF01979"/>
    </source>
</evidence>
<name>A0A0K9FCC4_9BACI</name>
<dbReference type="Gene3D" id="3.20.20.140">
    <property type="entry name" value="Metal-dependent hydrolases"/>
    <property type="match status" value="1"/>
</dbReference>
<dbReference type="HAMAP" id="MF_01518">
    <property type="entry name" value="Adenine_deamin"/>
    <property type="match status" value="1"/>
</dbReference>
<proteinExistence type="inferred from homology"/>
<dbReference type="EMBL" id="LFXJ01000005">
    <property type="protein sequence ID" value="KMY31766.1"/>
    <property type="molecule type" value="Genomic_DNA"/>
</dbReference>
<feature type="domain" description="Adenine deaminase C-terminal" evidence="10">
    <location>
        <begin position="406"/>
        <end position="575"/>
    </location>
</feature>
<evidence type="ECO:0000256" key="3">
    <source>
        <dbReference type="ARBA" id="ARBA00012782"/>
    </source>
</evidence>
<dbReference type="InterPro" id="IPR011059">
    <property type="entry name" value="Metal-dep_hydrolase_composite"/>
</dbReference>
<dbReference type="OrthoDB" id="9775607at2"/>
<dbReference type="Gene3D" id="2.30.40.10">
    <property type="entry name" value="Urease, subunit C, domain 1"/>
    <property type="match status" value="1"/>
</dbReference>
<protein>
    <recommendedName>
        <fullName evidence="7 8">Adenine deaminase</fullName>
        <shortName evidence="8">Adenase</shortName>
        <shortName evidence="8">Adenine aminase</shortName>
        <ecNumber evidence="3 8">3.5.4.2</ecNumber>
    </recommendedName>
</protein>
<dbReference type="InterPro" id="IPR006679">
    <property type="entry name" value="Adenine_deam"/>
</dbReference>
<gene>
    <name evidence="8" type="primary">ade</name>
    <name evidence="11" type="ORF">ACZ11_06095</name>
</gene>
<keyword evidence="4 8" id="KW-0378">Hydrolase</keyword>